<dbReference type="AlphaFoldDB" id="A0AAF0Y7I3"/>
<accession>A0AAF0Y7I3</accession>
<gene>
    <name evidence="1" type="ORF">LOC62_02G001828</name>
</gene>
<dbReference type="RefSeq" id="XP_062624310.1">
    <property type="nucleotide sequence ID" value="XM_062768326.1"/>
</dbReference>
<name>A0AAF0Y7I3_9TREE</name>
<reference evidence="1" key="1">
    <citation type="submission" date="2023-10" db="EMBL/GenBank/DDBJ databases">
        <authorList>
            <person name="Noh H."/>
        </authorList>
    </citation>
    <scope>NUCLEOTIDE SEQUENCE</scope>
    <source>
        <strain evidence="1">DUCC4014</strain>
    </source>
</reference>
<evidence type="ECO:0000313" key="1">
    <source>
        <dbReference type="EMBL" id="WOO78278.1"/>
    </source>
</evidence>
<organism evidence="1 2">
    <name type="scientific">Vanrija pseudolonga</name>
    <dbReference type="NCBI Taxonomy" id="143232"/>
    <lineage>
        <taxon>Eukaryota</taxon>
        <taxon>Fungi</taxon>
        <taxon>Dikarya</taxon>
        <taxon>Basidiomycota</taxon>
        <taxon>Agaricomycotina</taxon>
        <taxon>Tremellomycetes</taxon>
        <taxon>Trichosporonales</taxon>
        <taxon>Trichosporonaceae</taxon>
        <taxon>Vanrija</taxon>
    </lineage>
</organism>
<protein>
    <submittedName>
        <fullName evidence="1">Uncharacterized protein</fullName>
    </submittedName>
</protein>
<dbReference type="GeneID" id="87805081"/>
<sequence length="321" mass="35377">MPLPLKVRMGIRDEWDSPNCELQMALVDVSDTLGTVPVIKPDWSVLVAALEPSYGDNGRIVPGVAGLVTAWVRALAELLADKEHEAWGETLLNKMGGANLSVRLNVSADPESEVTVTKWTEDGFELLLPQKENENPRASLPLHKAALLAVFDEPGADAEEDWSEVVVADQVRAAQAAIADVHATLLAPPAAVSGYIPSVKTYPRPEVLLQRPPYHLIVSWGGTIEIQGSHSPSLEFIAEYLKKWCRTDHSRTDVPPVFKIKLHENQFALGAVYDRITIEPDRYAVTTIPTVLALIENALGYTPISSDVRVWHYRRDTELKA</sequence>
<proteinExistence type="predicted"/>
<evidence type="ECO:0000313" key="2">
    <source>
        <dbReference type="Proteomes" id="UP000827549"/>
    </source>
</evidence>
<keyword evidence="2" id="KW-1185">Reference proteome</keyword>
<dbReference type="EMBL" id="CP086715">
    <property type="protein sequence ID" value="WOO78278.1"/>
    <property type="molecule type" value="Genomic_DNA"/>
</dbReference>
<dbReference type="Proteomes" id="UP000827549">
    <property type="component" value="Chromosome 2"/>
</dbReference>